<evidence type="ECO:0000313" key="1">
    <source>
        <dbReference type="EMBL" id="GAG84709.1"/>
    </source>
</evidence>
<comment type="caution">
    <text evidence="1">The sequence shown here is derived from an EMBL/GenBank/DDBJ whole genome shotgun (WGS) entry which is preliminary data.</text>
</comment>
<sequence length="93" mass="10904">MKKLYIGKTYFMKHPKSTLHVGTGHGKYDTEKSLTEHSKQIRKMAFGKGTQLVKTKTLEGKTVYYSPFLKETASDEFLKHFSLFFFMFSMFFL</sequence>
<dbReference type="AlphaFoldDB" id="X1APN5"/>
<reference evidence="1" key="1">
    <citation type="journal article" date="2014" name="Front. Microbiol.">
        <title>High frequency of phylogenetically diverse reductive dehalogenase-homologous genes in deep subseafloor sedimentary metagenomes.</title>
        <authorList>
            <person name="Kawai M."/>
            <person name="Futagami T."/>
            <person name="Toyoda A."/>
            <person name="Takaki Y."/>
            <person name="Nishi S."/>
            <person name="Hori S."/>
            <person name="Arai W."/>
            <person name="Tsubouchi T."/>
            <person name="Morono Y."/>
            <person name="Uchiyama I."/>
            <person name="Ito T."/>
            <person name="Fujiyama A."/>
            <person name="Inagaki F."/>
            <person name="Takami H."/>
        </authorList>
    </citation>
    <scope>NUCLEOTIDE SEQUENCE</scope>
    <source>
        <strain evidence="1">Expedition CK06-06</strain>
    </source>
</reference>
<protein>
    <submittedName>
        <fullName evidence="1">Uncharacterized protein</fullName>
    </submittedName>
</protein>
<proteinExistence type="predicted"/>
<gene>
    <name evidence="1" type="ORF">S01H4_30006</name>
</gene>
<dbReference type="EMBL" id="BART01015456">
    <property type="protein sequence ID" value="GAG84709.1"/>
    <property type="molecule type" value="Genomic_DNA"/>
</dbReference>
<accession>X1APN5</accession>
<name>X1APN5_9ZZZZ</name>
<organism evidence="1">
    <name type="scientific">marine sediment metagenome</name>
    <dbReference type="NCBI Taxonomy" id="412755"/>
    <lineage>
        <taxon>unclassified sequences</taxon>
        <taxon>metagenomes</taxon>
        <taxon>ecological metagenomes</taxon>
    </lineage>
</organism>